<keyword evidence="2 9" id="KW-0812">Transmembrane</keyword>
<feature type="transmembrane region" description="Helical" evidence="9">
    <location>
        <begin position="292"/>
        <end position="315"/>
    </location>
</feature>
<feature type="region of interest" description="Disordered" evidence="8">
    <location>
        <begin position="373"/>
        <end position="402"/>
    </location>
</feature>
<evidence type="ECO:0000313" key="11">
    <source>
        <dbReference type="EMBL" id="KAK6179483.1"/>
    </source>
</evidence>
<evidence type="ECO:0000256" key="3">
    <source>
        <dbReference type="ARBA" id="ARBA00022989"/>
    </source>
</evidence>
<dbReference type="CDD" id="cd14993">
    <property type="entry name" value="7tmA_CCKR-like"/>
    <property type="match status" value="1"/>
</dbReference>
<dbReference type="EMBL" id="JAZGQO010000008">
    <property type="protein sequence ID" value="KAK6179483.1"/>
    <property type="molecule type" value="Genomic_DNA"/>
</dbReference>
<keyword evidence="5 9" id="KW-0472">Membrane</keyword>
<evidence type="ECO:0000256" key="8">
    <source>
        <dbReference type="SAM" id="MobiDB-lite"/>
    </source>
</evidence>
<dbReference type="SUPFAM" id="SSF81321">
    <property type="entry name" value="Family A G protein-coupled receptor-like"/>
    <property type="match status" value="1"/>
</dbReference>
<keyword evidence="4" id="KW-0297">G-protein coupled receptor</keyword>
<dbReference type="PANTHER" id="PTHR45695">
    <property type="entry name" value="LEUCOKININ RECEPTOR-RELATED"/>
    <property type="match status" value="1"/>
</dbReference>
<feature type="transmembrane region" description="Helical" evidence="9">
    <location>
        <begin position="147"/>
        <end position="169"/>
    </location>
</feature>
<dbReference type="InterPro" id="IPR017452">
    <property type="entry name" value="GPCR_Rhodpsn_7TM"/>
</dbReference>
<keyword evidence="7" id="KW-0807">Transducer</keyword>
<feature type="transmembrane region" description="Helical" evidence="9">
    <location>
        <begin position="259"/>
        <end position="280"/>
    </location>
</feature>
<evidence type="ECO:0000256" key="5">
    <source>
        <dbReference type="ARBA" id="ARBA00023136"/>
    </source>
</evidence>
<dbReference type="GO" id="GO:0005886">
    <property type="term" value="C:plasma membrane"/>
    <property type="evidence" value="ECO:0007669"/>
    <property type="project" value="TreeGrafter"/>
</dbReference>
<dbReference type="FunFam" id="1.20.1070.10:FF:000291">
    <property type="entry name" value="Predicted protein"/>
    <property type="match status" value="1"/>
</dbReference>
<comment type="caution">
    <text evidence="11">The sequence shown here is derived from an EMBL/GenBank/DDBJ whole genome shotgun (WGS) entry which is preliminary data.</text>
</comment>
<comment type="subcellular location">
    <subcellularLocation>
        <location evidence="1">Membrane</location>
        <topology evidence="1">Multi-pass membrane protein</topology>
    </subcellularLocation>
</comment>
<gene>
    <name evidence="11" type="ORF">SNE40_011833</name>
</gene>
<feature type="compositionally biased region" description="Low complexity" evidence="8">
    <location>
        <begin position="373"/>
        <end position="397"/>
    </location>
</feature>
<dbReference type="Gene3D" id="1.20.1070.10">
    <property type="entry name" value="Rhodopsin 7-helix transmembrane proteins"/>
    <property type="match status" value="1"/>
</dbReference>
<feature type="transmembrane region" description="Helical" evidence="9">
    <location>
        <begin position="109"/>
        <end position="127"/>
    </location>
</feature>
<dbReference type="PRINTS" id="PR00237">
    <property type="entry name" value="GPCRRHODOPSN"/>
</dbReference>
<organism evidence="11 12">
    <name type="scientific">Patella caerulea</name>
    <name type="common">Rayed Mediterranean limpet</name>
    <dbReference type="NCBI Taxonomy" id="87958"/>
    <lineage>
        <taxon>Eukaryota</taxon>
        <taxon>Metazoa</taxon>
        <taxon>Spiralia</taxon>
        <taxon>Lophotrochozoa</taxon>
        <taxon>Mollusca</taxon>
        <taxon>Gastropoda</taxon>
        <taxon>Patellogastropoda</taxon>
        <taxon>Patelloidea</taxon>
        <taxon>Patellidae</taxon>
        <taxon>Patella</taxon>
    </lineage>
</organism>
<dbReference type="GO" id="GO:0004930">
    <property type="term" value="F:G protein-coupled receptor activity"/>
    <property type="evidence" value="ECO:0007669"/>
    <property type="project" value="UniProtKB-KW"/>
</dbReference>
<sequence>MLDQRLKRFLNDSELLNEMILEIYGSTDVLTLVLIVLYLPVFLIGVVGNASMVFIVATSRRLRSVTNLYLSNMAVADFAVCIVCIPMAVGQAVYSVWIYGEFMCKMTAFLQGVTVCASIFTIAVLSLDRLLAIRHPMIFKRVANYKIAAKMILVIWILSCGVMAPLIVFRKTQTLPISPNESLYFCHEDWPSLRDRQIYDSCLFVIVYVIPGVIIAISYGLIGQQLWTEDKDLKRSESEIGRGLSQKIMAGRKRVAKMLIALSVLFAVCWLPYYIVTLYLDFETHKTNDYLVVLPFTIFLGHANSALNPILYFYTSQSFRKYLIKWIHCNKYTQRQETPVNLVVNYPPQDGVSEKRISRRPIIKILTGSTCSSRSSSLRFSRSSNASLKSSNTSNSSLKRKENAKKEMIGLKEIPVIQLSNDDHHGNQLNGQIQNTKHRKAIMDFTLSIPTTIQEESSRSRASSPFQNPSIACIQEELSRSGSEKFDTAATVEDSAASDVDRLGAFV</sequence>
<evidence type="ECO:0000256" key="6">
    <source>
        <dbReference type="ARBA" id="ARBA00023170"/>
    </source>
</evidence>
<evidence type="ECO:0000256" key="4">
    <source>
        <dbReference type="ARBA" id="ARBA00023040"/>
    </source>
</evidence>
<name>A0AAN8JT21_PATCE</name>
<feature type="transmembrane region" description="Helical" evidence="9">
    <location>
        <begin position="29"/>
        <end position="56"/>
    </location>
</feature>
<evidence type="ECO:0000256" key="2">
    <source>
        <dbReference type="ARBA" id="ARBA00022692"/>
    </source>
</evidence>
<feature type="transmembrane region" description="Helical" evidence="9">
    <location>
        <begin position="198"/>
        <end position="222"/>
    </location>
</feature>
<evidence type="ECO:0000256" key="9">
    <source>
        <dbReference type="SAM" id="Phobius"/>
    </source>
</evidence>
<dbReference type="Proteomes" id="UP001347796">
    <property type="component" value="Unassembled WGS sequence"/>
</dbReference>
<dbReference type="PANTHER" id="PTHR45695:SF9">
    <property type="entry name" value="LEUCOKININ RECEPTOR"/>
    <property type="match status" value="1"/>
</dbReference>
<proteinExistence type="predicted"/>
<evidence type="ECO:0000256" key="1">
    <source>
        <dbReference type="ARBA" id="ARBA00004141"/>
    </source>
</evidence>
<evidence type="ECO:0000259" key="10">
    <source>
        <dbReference type="PROSITE" id="PS50262"/>
    </source>
</evidence>
<dbReference type="InterPro" id="IPR000276">
    <property type="entry name" value="GPCR_Rhodpsn"/>
</dbReference>
<accession>A0AAN8JT21</accession>
<feature type="transmembrane region" description="Helical" evidence="9">
    <location>
        <begin position="68"/>
        <end position="89"/>
    </location>
</feature>
<keyword evidence="12" id="KW-1185">Reference proteome</keyword>
<dbReference type="AlphaFoldDB" id="A0AAN8JT21"/>
<dbReference type="SMART" id="SM01381">
    <property type="entry name" value="7TM_GPCR_Srsx"/>
    <property type="match status" value="1"/>
</dbReference>
<dbReference type="Pfam" id="PF00001">
    <property type="entry name" value="7tm_1"/>
    <property type="match status" value="1"/>
</dbReference>
<keyword evidence="3 9" id="KW-1133">Transmembrane helix</keyword>
<dbReference type="PROSITE" id="PS50262">
    <property type="entry name" value="G_PROTEIN_RECEP_F1_2"/>
    <property type="match status" value="1"/>
</dbReference>
<protein>
    <recommendedName>
        <fullName evidence="10">G-protein coupled receptors family 1 profile domain-containing protein</fullName>
    </recommendedName>
</protein>
<feature type="domain" description="G-protein coupled receptors family 1 profile" evidence="10">
    <location>
        <begin position="48"/>
        <end position="312"/>
    </location>
</feature>
<evidence type="ECO:0000313" key="12">
    <source>
        <dbReference type="Proteomes" id="UP001347796"/>
    </source>
</evidence>
<evidence type="ECO:0000256" key="7">
    <source>
        <dbReference type="ARBA" id="ARBA00023224"/>
    </source>
</evidence>
<reference evidence="11 12" key="1">
    <citation type="submission" date="2024-01" db="EMBL/GenBank/DDBJ databases">
        <title>The genome of the rayed Mediterranean limpet Patella caerulea (Linnaeus, 1758).</title>
        <authorList>
            <person name="Anh-Thu Weber A."/>
            <person name="Halstead-Nussloch G."/>
        </authorList>
    </citation>
    <scope>NUCLEOTIDE SEQUENCE [LARGE SCALE GENOMIC DNA]</scope>
    <source>
        <strain evidence="11">AATW-2023a</strain>
        <tissue evidence="11">Whole specimen</tissue>
    </source>
</reference>
<keyword evidence="6" id="KW-0675">Receptor</keyword>